<evidence type="ECO:0000256" key="1">
    <source>
        <dbReference type="SAM" id="Phobius"/>
    </source>
</evidence>
<keyword evidence="4" id="KW-1185">Reference proteome</keyword>
<evidence type="ECO:0000259" key="2">
    <source>
        <dbReference type="Pfam" id="PF01757"/>
    </source>
</evidence>
<proteinExistence type="predicted"/>
<feature type="transmembrane region" description="Helical" evidence="1">
    <location>
        <begin position="155"/>
        <end position="177"/>
    </location>
</feature>
<evidence type="ECO:0000313" key="3">
    <source>
        <dbReference type="EMBL" id="SFS17006.1"/>
    </source>
</evidence>
<reference evidence="3 4" key="1">
    <citation type="submission" date="2016-10" db="EMBL/GenBank/DDBJ databases">
        <authorList>
            <person name="de Groot N.N."/>
        </authorList>
    </citation>
    <scope>NUCLEOTIDE SEQUENCE [LARGE SCALE GENOMIC DNA]</scope>
    <source>
        <strain evidence="3 4">DSM 21001</strain>
    </source>
</reference>
<dbReference type="PANTHER" id="PTHR23028:SF53">
    <property type="entry name" value="ACYL_TRANSF_3 DOMAIN-CONTAINING PROTEIN"/>
    <property type="match status" value="1"/>
</dbReference>
<feature type="transmembrane region" description="Helical" evidence="1">
    <location>
        <begin position="273"/>
        <end position="291"/>
    </location>
</feature>
<dbReference type="AlphaFoldDB" id="A0A1I6MMR3"/>
<sequence length="398" mass="45288">MVSFPSLRRITASGAYLPEIDGLRFMAIFAVLVFHVLLLSQTYMGYYALPSNAFAHFTYDLMLNGRYGVPVFFAISGFILGLPFAKQYLNGGKKIGFGPYLMRRVTRLEPPYILSLLIRTGPVMAAKGYTFLWILPHLLASIFYLDMAIYRDYPVVQLVAWSLEIEIQFYLLIFLLAPLLFRAKATLRRCVFVFALFLPGTVQYYLWNYTGLSHHDLFFYSIGVWIQFFLAGMLVADIFVTDLGRIPSTWLWDVLSAVVWIVFFIVPDGGSQVFGPAMLVLLLLGAFKGKVFRWFYSLSPISIIGGMCYSIYLTHSLVLQALAFAYYKMAPRDPSYLRFVVSILIFIPLLIAAGAVFFVLIERPCMDRRWPQKLLAFLSGKREAPKKQAVTVDASLPR</sequence>
<keyword evidence="1" id="KW-0472">Membrane</keyword>
<dbReference type="GO" id="GO:0000271">
    <property type="term" value="P:polysaccharide biosynthetic process"/>
    <property type="evidence" value="ECO:0007669"/>
    <property type="project" value="TreeGrafter"/>
</dbReference>
<dbReference type="Proteomes" id="UP000199024">
    <property type="component" value="Unassembled WGS sequence"/>
</dbReference>
<dbReference type="GO" id="GO:0016747">
    <property type="term" value="F:acyltransferase activity, transferring groups other than amino-acyl groups"/>
    <property type="evidence" value="ECO:0007669"/>
    <property type="project" value="InterPro"/>
</dbReference>
<dbReference type="InterPro" id="IPR002656">
    <property type="entry name" value="Acyl_transf_3_dom"/>
</dbReference>
<feature type="transmembrane region" description="Helical" evidence="1">
    <location>
        <begin position="339"/>
        <end position="361"/>
    </location>
</feature>
<keyword evidence="1" id="KW-1133">Transmembrane helix</keyword>
<feature type="domain" description="Acyltransferase 3" evidence="2">
    <location>
        <begin position="18"/>
        <end position="356"/>
    </location>
</feature>
<protein>
    <submittedName>
        <fullName evidence="3">Peptidoglycan/LPS O-acetylase OafA/YrhL, contains acyltransferase and SGNH-hydrolase domains</fullName>
    </submittedName>
</protein>
<feature type="transmembrane region" description="Helical" evidence="1">
    <location>
        <begin position="303"/>
        <end position="327"/>
    </location>
</feature>
<feature type="transmembrane region" description="Helical" evidence="1">
    <location>
        <begin position="189"/>
        <end position="206"/>
    </location>
</feature>
<dbReference type="GO" id="GO:0016787">
    <property type="term" value="F:hydrolase activity"/>
    <property type="evidence" value="ECO:0007669"/>
    <property type="project" value="UniProtKB-KW"/>
</dbReference>
<organism evidence="3 4">
    <name type="scientific">Granulicella pectinivorans</name>
    <dbReference type="NCBI Taxonomy" id="474950"/>
    <lineage>
        <taxon>Bacteria</taxon>
        <taxon>Pseudomonadati</taxon>
        <taxon>Acidobacteriota</taxon>
        <taxon>Terriglobia</taxon>
        <taxon>Terriglobales</taxon>
        <taxon>Acidobacteriaceae</taxon>
        <taxon>Granulicella</taxon>
    </lineage>
</organism>
<dbReference type="PANTHER" id="PTHR23028">
    <property type="entry name" value="ACETYLTRANSFERASE"/>
    <property type="match status" value="1"/>
</dbReference>
<dbReference type="STRING" id="474950.SAMN05421771_3025"/>
<dbReference type="GO" id="GO:0016020">
    <property type="term" value="C:membrane"/>
    <property type="evidence" value="ECO:0007669"/>
    <property type="project" value="TreeGrafter"/>
</dbReference>
<dbReference type="Pfam" id="PF01757">
    <property type="entry name" value="Acyl_transf_3"/>
    <property type="match status" value="1"/>
</dbReference>
<keyword evidence="1" id="KW-0812">Transmembrane</keyword>
<gene>
    <name evidence="3" type="ORF">SAMN05421771_3025</name>
</gene>
<feature type="transmembrane region" description="Helical" evidence="1">
    <location>
        <begin position="250"/>
        <end position="267"/>
    </location>
</feature>
<feature type="transmembrane region" description="Helical" evidence="1">
    <location>
        <begin position="25"/>
        <end position="47"/>
    </location>
</feature>
<name>A0A1I6MMR3_9BACT</name>
<accession>A0A1I6MMR3</accession>
<dbReference type="InterPro" id="IPR050879">
    <property type="entry name" value="Acyltransferase_3"/>
</dbReference>
<feature type="transmembrane region" description="Helical" evidence="1">
    <location>
        <begin position="67"/>
        <end position="85"/>
    </location>
</feature>
<keyword evidence="3" id="KW-0808">Transferase</keyword>
<keyword evidence="3" id="KW-0012">Acyltransferase</keyword>
<keyword evidence="3" id="KW-0378">Hydrolase</keyword>
<feature type="transmembrane region" description="Helical" evidence="1">
    <location>
        <begin position="218"/>
        <end position="238"/>
    </location>
</feature>
<evidence type="ECO:0000313" key="4">
    <source>
        <dbReference type="Proteomes" id="UP000199024"/>
    </source>
</evidence>
<dbReference type="EMBL" id="FOZL01000001">
    <property type="protein sequence ID" value="SFS17006.1"/>
    <property type="molecule type" value="Genomic_DNA"/>
</dbReference>